<sequence length="69" mass="7559">MIKVWTKTGVNVKLVGPEHEKGIRRGFANTTEEVSVEQISGLARVLETISNDKFVEASITTTQKVSQGN</sequence>
<protein>
    <recommendedName>
        <fullName evidence="3">DUF1659 domain-containing protein</fullName>
    </recommendedName>
</protein>
<dbReference type="Proteomes" id="UP000051249">
    <property type="component" value="Unassembled WGS sequence"/>
</dbReference>
<evidence type="ECO:0000313" key="2">
    <source>
        <dbReference type="Proteomes" id="UP000051249"/>
    </source>
</evidence>
<dbReference type="RefSeq" id="WP_057800352.1">
    <property type="nucleotide sequence ID" value="NZ_BJZZ01000039.1"/>
</dbReference>
<dbReference type="EMBL" id="JQCQ01000038">
    <property type="protein sequence ID" value="KRO22378.1"/>
    <property type="molecule type" value="Genomic_DNA"/>
</dbReference>
<dbReference type="AlphaFoldDB" id="A0A0R2NHV1"/>
<dbReference type="PATRIC" id="fig|480391.4.peg.1181"/>
<accession>A0A0R2NHV1</accession>
<proteinExistence type="predicted"/>
<organism evidence="1 2">
    <name type="scientific">Pediococcus argentinicus</name>
    <dbReference type="NCBI Taxonomy" id="480391"/>
    <lineage>
        <taxon>Bacteria</taxon>
        <taxon>Bacillati</taxon>
        <taxon>Bacillota</taxon>
        <taxon>Bacilli</taxon>
        <taxon>Lactobacillales</taxon>
        <taxon>Lactobacillaceae</taxon>
        <taxon>Pediococcus</taxon>
    </lineage>
</organism>
<gene>
    <name evidence="1" type="ORF">IV88_GL001163</name>
</gene>
<comment type="caution">
    <text evidence="1">The sequence shown here is derived from an EMBL/GenBank/DDBJ whole genome shotgun (WGS) entry which is preliminary data.</text>
</comment>
<evidence type="ECO:0000313" key="1">
    <source>
        <dbReference type="EMBL" id="KRO22378.1"/>
    </source>
</evidence>
<name>A0A0R2NHV1_9LACO</name>
<evidence type="ECO:0008006" key="3">
    <source>
        <dbReference type="Google" id="ProtNLM"/>
    </source>
</evidence>
<reference evidence="1 2" key="1">
    <citation type="journal article" date="2015" name="Genome Announc.">
        <title>Expanding the biotechnology potential of lactobacilli through comparative genomics of 213 strains and associated genera.</title>
        <authorList>
            <person name="Sun Z."/>
            <person name="Harris H.M."/>
            <person name="McCann A."/>
            <person name="Guo C."/>
            <person name="Argimon S."/>
            <person name="Zhang W."/>
            <person name="Yang X."/>
            <person name="Jeffery I.B."/>
            <person name="Cooney J.C."/>
            <person name="Kagawa T.F."/>
            <person name="Liu W."/>
            <person name="Song Y."/>
            <person name="Salvetti E."/>
            <person name="Wrobel A."/>
            <person name="Rasinkangas P."/>
            <person name="Parkhill J."/>
            <person name="Rea M.C."/>
            <person name="O'Sullivan O."/>
            <person name="Ritari J."/>
            <person name="Douillard F.P."/>
            <person name="Paul Ross R."/>
            <person name="Yang R."/>
            <person name="Briner A.E."/>
            <person name="Felis G.E."/>
            <person name="de Vos W.M."/>
            <person name="Barrangou R."/>
            <person name="Klaenhammer T.R."/>
            <person name="Caufield P.W."/>
            <person name="Cui Y."/>
            <person name="Zhang H."/>
            <person name="O'Toole P.W."/>
        </authorList>
    </citation>
    <scope>NUCLEOTIDE SEQUENCE [LARGE SCALE GENOMIC DNA]</scope>
    <source>
        <strain evidence="1 2">DSM 23026</strain>
    </source>
</reference>
<dbReference type="OrthoDB" id="2322664at2"/>
<keyword evidence="2" id="KW-1185">Reference proteome</keyword>